<reference evidence="1 2" key="1">
    <citation type="submission" date="2023-01" db="EMBL/GenBank/DDBJ databases">
        <title>Cultivation and genomic characterization of new, ubiquitous marine nitrite-oxidizing bacteria from the Nitrospirales.</title>
        <authorList>
            <person name="Mueller A.J."/>
            <person name="Daebeler A."/>
            <person name="Herbold C.W."/>
            <person name="Kirkegaard R.H."/>
            <person name="Daims H."/>
        </authorList>
    </citation>
    <scope>NUCLEOTIDE SEQUENCE [LARGE SCALE GENOMIC DNA]</scope>
    <source>
        <strain evidence="1 2">VA</strain>
    </source>
</reference>
<dbReference type="RefSeq" id="WP_312644993.1">
    <property type="nucleotide sequence ID" value="NZ_CP116967.1"/>
</dbReference>
<keyword evidence="2" id="KW-1185">Reference proteome</keyword>
<dbReference type="EMBL" id="CP116967">
    <property type="protein sequence ID" value="WNM58760.1"/>
    <property type="molecule type" value="Genomic_DNA"/>
</dbReference>
<dbReference type="InterPro" id="IPR017850">
    <property type="entry name" value="Alkaline_phosphatase_core_sf"/>
</dbReference>
<proteinExistence type="predicted"/>
<sequence length="393" mass="43845">MTWPPSLAAEVEQRFGSPCSHPIQGDCDAKRDAAGVAAFRDTLINGVDRKTAVTKHFLQQNNWDLFAQVFTESHCIGHQCWHVHDPTHQWHDADLARNVGDPIKDVYKAIDTAIGEILKDIDEETTVIVFVSHGMGQTNIPYGFLEKFLLQLKVAVPPKIPANNVTGPLLQRRSLAFLYRMWQKIPSDVQKFLAPIIYPLSHKLSSDSGPLVDRAGSKCFSIHDTPSHAGIRVNLVGREPEGKVQPGLEFQQFCMELEKDLLGIINVKTGKPVIQRIVRTADYYSGENLAHLPDLLVEWYEEDPIPAVFSEKFGKISTNFWHPRTGHHRAGGMFLAFGPSIQPGTVDRTVSLMDYAPTIAQLLNVSLPDVDGRPIDELLMPLHAPQASSRRDT</sequence>
<gene>
    <name evidence="1" type="ORF">PP769_03050</name>
</gene>
<dbReference type="KEGG" id="nall:PP769_03050"/>
<evidence type="ECO:0000313" key="2">
    <source>
        <dbReference type="Proteomes" id="UP001302719"/>
    </source>
</evidence>
<organism evidence="1 2">
    <name type="scientific">Candidatus Nitrospira allomarina</name>
    <dbReference type="NCBI Taxonomy" id="3020900"/>
    <lineage>
        <taxon>Bacteria</taxon>
        <taxon>Pseudomonadati</taxon>
        <taxon>Nitrospirota</taxon>
        <taxon>Nitrospiria</taxon>
        <taxon>Nitrospirales</taxon>
        <taxon>Nitrospiraceae</taxon>
        <taxon>Nitrospira</taxon>
    </lineage>
</organism>
<name>A0AA96GEV8_9BACT</name>
<dbReference type="AlphaFoldDB" id="A0AA96GEV8"/>
<accession>A0AA96GEV8</accession>
<dbReference type="SUPFAM" id="SSF53649">
    <property type="entry name" value="Alkaline phosphatase-like"/>
    <property type="match status" value="1"/>
</dbReference>
<dbReference type="Gene3D" id="3.40.720.10">
    <property type="entry name" value="Alkaline Phosphatase, subunit A"/>
    <property type="match status" value="2"/>
</dbReference>
<dbReference type="Proteomes" id="UP001302719">
    <property type="component" value="Chromosome"/>
</dbReference>
<dbReference type="InterPro" id="IPR002591">
    <property type="entry name" value="Phosphodiest/P_Trfase"/>
</dbReference>
<evidence type="ECO:0000313" key="1">
    <source>
        <dbReference type="EMBL" id="WNM58760.1"/>
    </source>
</evidence>
<dbReference type="Pfam" id="PF01663">
    <property type="entry name" value="Phosphodiest"/>
    <property type="match status" value="1"/>
</dbReference>
<protein>
    <submittedName>
        <fullName evidence="1">Alkaline phosphatase family protein</fullName>
    </submittedName>
</protein>